<dbReference type="InterPro" id="IPR025988">
    <property type="entry name" value="YWFCY_dom"/>
</dbReference>
<dbReference type="InterPro" id="IPR027417">
    <property type="entry name" value="P-loop_NTPase"/>
</dbReference>
<sequence>MEESKEQQSLHRFLQFAIYLALLLDVLMFVYATKLLTDLGAEKIGLARFLVRMSRIIIYQHPLYSRFFSLLLISLVSIGTLSKKEKDLDAKTAIIYPLVLGLVLMAASIFFFGEKGTAVFYLTSWQDIGYIFLLLIGTILVHLAMDNVSKIISSSLGKDKWNTEEESFMQARKPVNGPFAVTIPSLFYYRKKVHSGFINIENIFRGTLLIGTPGSGKSFGIVMPFIRQLIFKEFCICCYDFKFPDLGQIAYYHYLLGKKQGRLSGFDFHVINLTQVERSRRINVLRPDYIVTLADAGETAEALVEALKKGDKSGGSDQFFTQSAVNFLSSCIYFFSQYQGGKYSTFPHVLSFLNCSYEQIFSVLFSNPELGSLLSPFATAWQAKAFNQLEGQIGTLKVFISRLATKETFWVFSADDFNLKISSRAEPSILVLANDPNTQNINSACYSVVLNRLTRLINSKGNRPSALIIDELPTLFVHRIENLIATARSNKVAVLMGLQELPQFQQQYGKDTATTITSVVGNVLSGSVRNKETLEWLERLFGKVKQQSESLSIDRTKTSVSLSEKLESLIPAGKIASLKAGELVGMLAADAVEEYTGKFDTSAINCRVNLDMEALATEEKAYPDMPLYYDFAGKKDEILRKNFMRINDEIQVLVKKFRTEAAVPKNGESPKASMAGGMKR</sequence>
<keyword evidence="3" id="KW-1003">Cell membrane</keyword>
<dbReference type="Gene3D" id="3.40.50.300">
    <property type="entry name" value="P-loop containing nucleotide triphosphate hydrolases"/>
    <property type="match status" value="1"/>
</dbReference>
<feature type="transmembrane region" description="Helical" evidence="7">
    <location>
        <begin position="93"/>
        <end position="113"/>
    </location>
</feature>
<dbReference type="AlphaFoldDB" id="A0A369PPW4"/>
<dbReference type="RefSeq" id="WP_056095033.1">
    <property type="nucleotide sequence ID" value="NZ_QPKV01000012.1"/>
</dbReference>
<dbReference type="CDD" id="cd01127">
    <property type="entry name" value="TrwB_TraG_TraD_VirD4"/>
    <property type="match status" value="1"/>
</dbReference>
<evidence type="ECO:0000256" key="7">
    <source>
        <dbReference type="SAM" id="Phobius"/>
    </source>
</evidence>
<feature type="transmembrane region" description="Helical" evidence="7">
    <location>
        <begin position="63"/>
        <end position="81"/>
    </location>
</feature>
<gene>
    <name evidence="9" type="ORF">DU508_20340</name>
</gene>
<keyword evidence="4 7" id="KW-0812">Transmembrane</keyword>
<dbReference type="GO" id="GO:0005886">
    <property type="term" value="C:plasma membrane"/>
    <property type="evidence" value="ECO:0007669"/>
    <property type="project" value="UniProtKB-SubCell"/>
</dbReference>
<evidence type="ECO:0000313" key="9">
    <source>
        <dbReference type="EMBL" id="RDC54573.1"/>
    </source>
</evidence>
<dbReference type="Pfam" id="PF14293">
    <property type="entry name" value="YWFCY"/>
    <property type="match status" value="1"/>
</dbReference>
<dbReference type="Pfam" id="PF02534">
    <property type="entry name" value="T4SS-DNA_transf"/>
    <property type="match status" value="1"/>
</dbReference>
<keyword evidence="6 7" id="KW-0472">Membrane</keyword>
<feature type="transmembrane region" description="Helical" evidence="7">
    <location>
        <begin position="12"/>
        <end position="32"/>
    </location>
</feature>
<evidence type="ECO:0000256" key="2">
    <source>
        <dbReference type="ARBA" id="ARBA00008806"/>
    </source>
</evidence>
<organism evidence="9 10">
    <name type="scientific">Pedobacter chinensis</name>
    <dbReference type="NCBI Taxonomy" id="2282421"/>
    <lineage>
        <taxon>Bacteria</taxon>
        <taxon>Pseudomonadati</taxon>
        <taxon>Bacteroidota</taxon>
        <taxon>Sphingobacteriia</taxon>
        <taxon>Sphingobacteriales</taxon>
        <taxon>Sphingobacteriaceae</taxon>
        <taxon>Pedobacter</taxon>
    </lineage>
</organism>
<feature type="domain" description="YWFCY" evidence="8">
    <location>
        <begin position="7"/>
        <end position="141"/>
    </location>
</feature>
<name>A0A369PPW4_9SPHI</name>
<feature type="transmembrane region" description="Helical" evidence="7">
    <location>
        <begin position="128"/>
        <end position="145"/>
    </location>
</feature>
<evidence type="ECO:0000256" key="6">
    <source>
        <dbReference type="ARBA" id="ARBA00023136"/>
    </source>
</evidence>
<dbReference type="SUPFAM" id="SSF52540">
    <property type="entry name" value="P-loop containing nucleoside triphosphate hydrolases"/>
    <property type="match status" value="1"/>
</dbReference>
<evidence type="ECO:0000313" key="10">
    <source>
        <dbReference type="Proteomes" id="UP000253961"/>
    </source>
</evidence>
<dbReference type="InterPro" id="IPR051539">
    <property type="entry name" value="T4SS-coupling_protein"/>
</dbReference>
<evidence type="ECO:0000256" key="5">
    <source>
        <dbReference type="ARBA" id="ARBA00022989"/>
    </source>
</evidence>
<evidence type="ECO:0000256" key="4">
    <source>
        <dbReference type="ARBA" id="ARBA00022692"/>
    </source>
</evidence>
<proteinExistence type="inferred from homology"/>
<dbReference type="Proteomes" id="UP000253961">
    <property type="component" value="Unassembled WGS sequence"/>
</dbReference>
<comment type="subcellular location">
    <subcellularLocation>
        <location evidence="1">Cell membrane</location>
        <topology evidence="1">Multi-pass membrane protein</topology>
    </subcellularLocation>
</comment>
<keyword evidence="5 7" id="KW-1133">Transmembrane helix</keyword>
<dbReference type="OrthoDB" id="102453at2"/>
<comment type="caution">
    <text evidence="9">The sequence shown here is derived from an EMBL/GenBank/DDBJ whole genome shotgun (WGS) entry which is preliminary data.</text>
</comment>
<keyword evidence="10" id="KW-1185">Reference proteome</keyword>
<protein>
    <submittedName>
        <fullName evidence="9">Type IV secretory system conjugative DNA transfer family protein</fullName>
    </submittedName>
</protein>
<dbReference type="PANTHER" id="PTHR37937:SF1">
    <property type="entry name" value="CONJUGATIVE TRANSFER: DNA TRANSPORT"/>
    <property type="match status" value="1"/>
</dbReference>
<dbReference type="PANTHER" id="PTHR37937">
    <property type="entry name" value="CONJUGATIVE TRANSFER: DNA TRANSPORT"/>
    <property type="match status" value="1"/>
</dbReference>
<dbReference type="EMBL" id="QPKV01000012">
    <property type="protein sequence ID" value="RDC54573.1"/>
    <property type="molecule type" value="Genomic_DNA"/>
</dbReference>
<evidence type="ECO:0000256" key="1">
    <source>
        <dbReference type="ARBA" id="ARBA00004651"/>
    </source>
</evidence>
<accession>A0A369PPW4</accession>
<evidence type="ECO:0000256" key="3">
    <source>
        <dbReference type="ARBA" id="ARBA00022475"/>
    </source>
</evidence>
<evidence type="ECO:0000259" key="8">
    <source>
        <dbReference type="Pfam" id="PF14293"/>
    </source>
</evidence>
<comment type="similarity">
    <text evidence="2">Belongs to the VirD4/TraG family.</text>
</comment>
<reference evidence="9 10" key="1">
    <citation type="submission" date="2018-07" db="EMBL/GenBank/DDBJ databases">
        <title>Pedobacter sp. nov., isolated from soil.</title>
        <authorList>
            <person name="Zhou L.Y."/>
            <person name="Du Z.J."/>
        </authorList>
    </citation>
    <scope>NUCLEOTIDE SEQUENCE [LARGE SCALE GENOMIC DNA]</scope>
    <source>
        <strain evidence="9 10">JDX94</strain>
    </source>
</reference>
<dbReference type="InterPro" id="IPR003688">
    <property type="entry name" value="TraG/VirD4"/>
</dbReference>